<dbReference type="Gene3D" id="1.10.600.10">
    <property type="entry name" value="Farnesyl Diphosphate Synthase"/>
    <property type="match status" value="1"/>
</dbReference>
<dbReference type="Proteomes" id="UP000032434">
    <property type="component" value="Chromosome 1"/>
</dbReference>
<dbReference type="SFLD" id="SFLDS00005">
    <property type="entry name" value="Isoprenoid_Synthase_Type_I"/>
    <property type="match status" value="1"/>
</dbReference>
<dbReference type="PATRIC" id="fig|35623.3.peg.261"/>
<protein>
    <submittedName>
        <fullName evidence="3">Squalene/Phytoene synthase</fullName>
    </submittedName>
</protein>
<gene>
    <name evidence="3" type="ORF">Aocu_02610</name>
</gene>
<keyword evidence="2" id="KW-0808">Transferase</keyword>
<name>A0A061AAB5_9MOLU</name>
<dbReference type="PANTHER" id="PTHR31480">
    <property type="entry name" value="BIFUNCTIONAL LYCOPENE CYCLASE/PHYTOENE SYNTHASE"/>
    <property type="match status" value="1"/>
</dbReference>
<keyword evidence="4" id="KW-1185">Reference proteome</keyword>
<dbReference type="STRING" id="35623.Aocu_02610"/>
<sequence length="288" mass="34166">MIFKYIQREKDFNQCKKLIMENSKTFYKAFGMLKNSLDRKSIYAVYAYCRVVDDSIDEYKDLNLLKSYEDKLKKYQTSGITDDFIFRSLDVVFKNYYPKDYQFEPYYDLIEGQRQDYQFKQPETMDDLLKYCYLVAGVVGEMLSYILSPKENHHEVKVVAKELGEAMQITNILRDIGEDLKRGRIYIPKDLMKKHGVLESDLKAGVVSTNFKNLFEELAVYATNQYDKSLSKINLFKEDARIPLAAASYLYREIIETIRKNDYQVFLKRQVVSKERKEEIVKNIYFRS</sequence>
<dbReference type="AlphaFoldDB" id="A0A061AAB5"/>
<dbReference type="OrthoDB" id="9787280at2"/>
<evidence type="ECO:0000256" key="2">
    <source>
        <dbReference type="ARBA" id="ARBA00022679"/>
    </source>
</evidence>
<proteinExistence type="predicted"/>
<evidence type="ECO:0000256" key="1">
    <source>
        <dbReference type="ARBA" id="ARBA00004829"/>
    </source>
</evidence>
<dbReference type="InterPro" id="IPR002060">
    <property type="entry name" value="Squ/phyt_synthse"/>
</dbReference>
<dbReference type="SFLD" id="SFLDG01212">
    <property type="entry name" value="Phytoene_synthase_like"/>
    <property type="match status" value="1"/>
</dbReference>
<dbReference type="InterPro" id="IPR033904">
    <property type="entry name" value="Trans_IPPS_HH"/>
</dbReference>
<reference evidence="4" key="1">
    <citation type="submission" date="2014-05" db="EMBL/GenBank/DDBJ databases">
        <authorList>
            <person name="Kube M."/>
        </authorList>
    </citation>
    <scope>NUCLEOTIDE SEQUENCE [LARGE SCALE GENOMIC DNA]</scope>
</reference>
<evidence type="ECO:0000313" key="3">
    <source>
        <dbReference type="EMBL" id="CDR30334.1"/>
    </source>
</evidence>
<accession>A0A061AAB5</accession>
<dbReference type="PROSITE" id="PS01044">
    <property type="entry name" value="SQUALEN_PHYTOEN_SYN_1"/>
    <property type="match status" value="1"/>
</dbReference>
<dbReference type="InterPro" id="IPR044843">
    <property type="entry name" value="Trans_IPPS_bact-type"/>
</dbReference>
<dbReference type="GO" id="GO:0051996">
    <property type="term" value="F:squalene synthase [NAD(P)H] activity"/>
    <property type="evidence" value="ECO:0007669"/>
    <property type="project" value="InterPro"/>
</dbReference>
<dbReference type="PROSITE" id="PS01045">
    <property type="entry name" value="SQUALEN_PHYTOEN_SYN_2"/>
    <property type="match status" value="1"/>
</dbReference>
<dbReference type="Pfam" id="PF00494">
    <property type="entry name" value="SQS_PSY"/>
    <property type="match status" value="1"/>
</dbReference>
<dbReference type="GO" id="GO:0016117">
    <property type="term" value="P:carotenoid biosynthetic process"/>
    <property type="evidence" value="ECO:0007669"/>
    <property type="project" value="UniProtKB-ARBA"/>
</dbReference>
<dbReference type="InParanoid" id="A0A061AAB5"/>
<dbReference type="EMBL" id="LK028559">
    <property type="protein sequence ID" value="CDR30334.1"/>
    <property type="molecule type" value="Genomic_DNA"/>
</dbReference>
<evidence type="ECO:0000313" key="4">
    <source>
        <dbReference type="Proteomes" id="UP000032434"/>
    </source>
</evidence>
<dbReference type="CDD" id="cd00683">
    <property type="entry name" value="Trans_IPPS_HH"/>
    <property type="match status" value="1"/>
</dbReference>
<dbReference type="HOGENOM" id="CLU_037269_1_3_14"/>
<dbReference type="SUPFAM" id="SSF48576">
    <property type="entry name" value="Terpenoid synthases"/>
    <property type="match status" value="1"/>
</dbReference>
<comment type="pathway">
    <text evidence="1">Carotenoid biosynthesis.</text>
</comment>
<dbReference type="InterPro" id="IPR019845">
    <property type="entry name" value="Squalene/phytoene_synthase_CS"/>
</dbReference>
<dbReference type="KEGG" id="aoc:Aocu_02610"/>
<dbReference type="InterPro" id="IPR008949">
    <property type="entry name" value="Isoprenoid_synthase_dom_sf"/>
</dbReference>
<dbReference type="RefSeq" id="WP_045748896.1">
    <property type="nucleotide sequence ID" value="NZ_FUZK01000002.1"/>
</dbReference>
<dbReference type="GO" id="GO:0004311">
    <property type="term" value="F:geranylgeranyl diphosphate synthase activity"/>
    <property type="evidence" value="ECO:0007669"/>
    <property type="project" value="InterPro"/>
</dbReference>
<dbReference type="SFLD" id="SFLDG01018">
    <property type="entry name" value="Squalene/Phytoene_Synthase_Lik"/>
    <property type="match status" value="1"/>
</dbReference>
<organism evidence="3 4">
    <name type="scientific">Acholeplasma oculi</name>
    <dbReference type="NCBI Taxonomy" id="35623"/>
    <lineage>
        <taxon>Bacteria</taxon>
        <taxon>Bacillati</taxon>
        <taxon>Mycoplasmatota</taxon>
        <taxon>Mollicutes</taxon>
        <taxon>Acholeplasmatales</taxon>
        <taxon>Acholeplasmataceae</taxon>
        <taxon>Acholeplasma</taxon>
    </lineage>
</organism>